<dbReference type="SMART" id="SM00490">
    <property type="entry name" value="HELICc"/>
    <property type="match status" value="1"/>
</dbReference>
<evidence type="ECO:0000256" key="5">
    <source>
        <dbReference type="ARBA" id="ARBA00038437"/>
    </source>
</evidence>
<dbReference type="AlphaFoldDB" id="A0AB35MSW5"/>
<evidence type="ECO:0000313" key="11">
    <source>
        <dbReference type="EMBL" id="MDP2499332.1"/>
    </source>
</evidence>
<sequence>MPFSKLGLSSPIVKAVAKQGYEKPTSIQEKAIPIVLSGKNLIAAAQTGTGKTASFVLPILEMLSKGETQRKKRIRAVILTPTRELAIQVEQNITKYAKFLNLTSLAMYGGVSYQHQKDRLIEGVDILVATPGRLIDMYGQRAVHFDEVEVLVLDEADRMLDMGFIEDINKIIARLPQNIQNLLFSATLSTPVRALAKSAISEAEEISIAKTDASKANIEQWLVTVDKDRKSALLSHMITEGNWDQALIFIETKHGAAKLVAQLEKRGIQAEAFHSGRSQAIREKILADFKKGRLKYLVATGVAARGIDIDNLSRVVNYDIPFPADDYVHRIGRTGRADASGEAISFLSKDNFKNLCIIEKRLGHLIERRVVEGFEPRKEVPISVLNFVPKKKRDLQQPE</sequence>
<evidence type="ECO:0000256" key="1">
    <source>
        <dbReference type="ARBA" id="ARBA00022741"/>
    </source>
</evidence>
<dbReference type="InterPro" id="IPR011545">
    <property type="entry name" value="DEAD/DEAH_box_helicase_dom"/>
</dbReference>
<comment type="caution">
    <text evidence="11">The sequence shown here is derived from an EMBL/GenBank/DDBJ whole genome shotgun (WGS) entry which is preliminary data.</text>
</comment>
<dbReference type="RefSeq" id="WP_102534675.1">
    <property type="nucleotide sequence ID" value="NZ_CAWNTE010000100.1"/>
</dbReference>
<protein>
    <submittedName>
        <fullName evidence="11">DEAD/DEAH box helicase</fullName>
    </submittedName>
</protein>
<dbReference type="GO" id="GO:0016787">
    <property type="term" value="F:hydrolase activity"/>
    <property type="evidence" value="ECO:0007669"/>
    <property type="project" value="UniProtKB-KW"/>
</dbReference>
<evidence type="ECO:0000259" key="8">
    <source>
        <dbReference type="PROSITE" id="PS51192"/>
    </source>
</evidence>
<dbReference type="InterPro" id="IPR027417">
    <property type="entry name" value="P-loop_NTPase"/>
</dbReference>
<dbReference type="CDD" id="cd18787">
    <property type="entry name" value="SF2_C_DEAD"/>
    <property type="match status" value="1"/>
</dbReference>
<dbReference type="Gene3D" id="3.40.50.300">
    <property type="entry name" value="P-loop containing nucleotide triphosphate hydrolases"/>
    <property type="match status" value="2"/>
</dbReference>
<dbReference type="InterPro" id="IPR000629">
    <property type="entry name" value="RNA-helicase_DEAD-box_CS"/>
</dbReference>
<dbReference type="PROSITE" id="PS51195">
    <property type="entry name" value="Q_MOTIF"/>
    <property type="match status" value="1"/>
</dbReference>
<feature type="domain" description="Helicase C-terminal" evidence="9">
    <location>
        <begin position="217"/>
        <end position="382"/>
    </location>
</feature>
<dbReference type="PROSITE" id="PS00039">
    <property type="entry name" value="DEAD_ATP_HELICASE"/>
    <property type="match status" value="1"/>
</dbReference>
<comment type="similarity">
    <text evidence="5 7">Belongs to the DEAD box helicase family.</text>
</comment>
<gene>
    <name evidence="11" type="ORF">Q8W42_01320</name>
</gene>
<dbReference type="InterPro" id="IPR044742">
    <property type="entry name" value="DEAD/DEAH_RhlB"/>
</dbReference>
<dbReference type="SMART" id="SM00487">
    <property type="entry name" value="DEXDc"/>
    <property type="match status" value="1"/>
</dbReference>
<organism evidence="11 12">
    <name type="scientific">Vibrio splendidus</name>
    <dbReference type="NCBI Taxonomy" id="29497"/>
    <lineage>
        <taxon>Bacteria</taxon>
        <taxon>Pseudomonadati</taxon>
        <taxon>Pseudomonadota</taxon>
        <taxon>Gammaproteobacteria</taxon>
        <taxon>Vibrionales</taxon>
        <taxon>Vibrionaceae</taxon>
        <taxon>Vibrio</taxon>
    </lineage>
</organism>
<dbReference type="SUPFAM" id="SSF52540">
    <property type="entry name" value="P-loop containing nucleoside triphosphate hydrolases"/>
    <property type="match status" value="1"/>
</dbReference>
<feature type="domain" description="DEAD-box RNA helicase Q" evidence="10">
    <location>
        <begin position="1"/>
        <end position="29"/>
    </location>
</feature>
<dbReference type="InterPro" id="IPR014014">
    <property type="entry name" value="RNA_helicase_DEAD_Q_motif"/>
</dbReference>
<accession>A0AB35MSW5</accession>
<dbReference type="GO" id="GO:0005524">
    <property type="term" value="F:ATP binding"/>
    <property type="evidence" value="ECO:0007669"/>
    <property type="project" value="UniProtKB-KW"/>
</dbReference>
<dbReference type="InterPro" id="IPR050079">
    <property type="entry name" value="DEAD_box_RNA_helicase"/>
</dbReference>
<dbReference type="PANTHER" id="PTHR47959:SF11">
    <property type="entry name" value="ATP-DEPENDENT RNA HELICASE DEAD BOX FAMILY"/>
    <property type="match status" value="1"/>
</dbReference>
<dbReference type="PROSITE" id="PS51194">
    <property type="entry name" value="HELICASE_CTER"/>
    <property type="match status" value="1"/>
</dbReference>
<evidence type="ECO:0000256" key="2">
    <source>
        <dbReference type="ARBA" id="ARBA00022801"/>
    </source>
</evidence>
<dbReference type="Proteomes" id="UP001177935">
    <property type="component" value="Unassembled WGS sequence"/>
</dbReference>
<evidence type="ECO:0000259" key="9">
    <source>
        <dbReference type="PROSITE" id="PS51194"/>
    </source>
</evidence>
<dbReference type="GO" id="GO:0005829">
    <property type="term" value="C:cytosol"/>
    <property type="evidence" value="ECO:0007669"/>
    <property type="project" value="TreeGrafter"/>
</dbReference>
<proteinExistence type="inferred from homology"/>
<name>A0AB35MSW5_VIBSP</name>
<keyword evidence="4 7" id="KW-0067">ATP-binding</keyword>
<reference evidence="11" key="1">
    <citation type="submission" date="2023-07" db="EMBL/GenBank/DDBJ databases">
        <title>Genome content predicts the carbon catabolic preferences of heterotrophic bacteria.</title>
        <authorList>
            <person name="Gralka M."/>
        </authorList>
    </citation>
    <scope>NUCLEOTIDE SEQUENCE</scope>
    <source>
        <strain evidence="11">6E02</strain>
    </source>
</reference>
<dbReference type="Pfam" id="PF00270">
    <property type="entry name" value="DEAD"/>
    <property type="match status" value="1"/>
</dbReference>
<dbReference type="PROSITE" id="PS51192">
    <property type="entry name" value="HELICASE_ATP_BIND_1"/>
    <property type="match status" value="1"/>
</dbReference>
<feature type="short sequence motif" description="Q motif" evidence="6">
    <location>
        <begin position="1"/>
        <end position="29"/>
    </location>
</feature>
<feature type="domain" description="Helicase ATP-binding" evidence="8">
    <location>
        <begin position="32"/>
        <end position="206"/>
    </location>
</feature>
<dbReference type="GO" id="GO:0003724">
    <property type="term" value="F:RNA helicase activity"/>
    <property type="evidence" value="ECO:0007669"/>
    <property type="project" value="InterPro"/>
</dbReference>
<evidence type="ECO:0000259" key="10">
    <source>
        <dbReference type="PROSITE" id="PS51195"/>
    </source>
</evidence>
<keyword evidence="2 7" id="KW-0378">Hydrolase</keyword>
<dbReference type="Pfam" id="PF00271">
    <property type="entry name" value="Helicase_C"/>
    <property type="match status" value="1"/>
</dbReference>
<dbReference type="GO" id="GO:0003676">
    <property type="term" value="F:nucleic acid binding"/>
    <property type="evidence" value="ECO:0007669"/>
    <property type="project" value="InterPro"/>
</dbReference>
<evidence type="ECO:0000256" key="3">
    <source>
        <dbReference type="ARBA" id="ARBA00022806"/>
    </source>
</evidence>
<dbReference type="InterPro" id="IPR014001">
    <property type="entry name" value="Helicase_ATP-bd"/>
</dbReference>
<evidence type="ECO:0000256" key="7">
    <source>
        <dbReference type="RuleBase" id="RU000492"/>
    </source>
</evidence>
<dbReference type="CDD" id="cd00268">
    <property type="entry name" value="DEADc"/>
    <property type="match status" value="1"/>
</dbReference>
<evidence type="ECO:0000313" key="12">
    <source>
        <dbReference type="Proteomes" id="UP001177935"/>
    </source>
</evidence>
<evidence type="ECO:0000256" key="6">
    <source>
        <dbReference type="PROSITE-ProRule" id="PRU00552"/>
    </source>
</evidence>
<evidence type="ECO:0000256" key="4">
    <source>
        <dbReference type="ARBA" id="ARBA00022840"/>
    </source>
</evidence>
<keyword evidence="1 7" id="KW-0547">Nucleotide-binding</keyword>
<dbReference type="PANTHER" id="PTHR47959">
    <property type="entry name" value="ATP-DEPENDENT RNA HELICASE RHLE-RELATED"/>
    <property type="match status" value="1"/>
</dbReference>
<dbReference type="EMBL" id="JAUYVL010000001">
    <property type="protein sequence ID" value="MDP2499332.1"/>
    <property type="molecule type" value="Genomic_DNA"/>
</dbReference>
<keyword evidence="3 7" id="KW-0347">Helicase</keyword>
<dbReference type="InterPro" id="IPR001650">
    <property type="entry name" value="Helicase_C-like"/>
</dbReference>